<dbReference type="Proteomes" id="UP000282636">
    <property type="component" value="Unassembled WGS sequence"/>
</dbReference>
<reference evidence="1 2" key="1">
    <citation type="submission" date="2018-08" db="EMBL/GenBank/DDBJ databases">
        <title>Recombination of ecologically and evolutionarily significant loci maintains genetic cohesion in the Pseudomonas syringae species complex.</title>
        <authorList>
            <person name="Dillon M."/>
            <person name="Thakur S."/>
            <person name="Almeida R.N.D."/>
            <person name="Weir B.S."/>
            <person name="Guttman D.S."/>
        </authorList>
    </citation>
    <scope>NUCLEOTIDE SEQUENCE [LARGE SCALE GENOMIC DNA]</scope>
    <source>
        <strain evidence="1 2">ICMP 3934</strain>
    </source>
</reference>
<accession>A0A3M5MUK9</accession>
<name>A0A3M5MUK9_PSESX</name>
<organism evidence="1 2">
    <name type="scientific">Pseudomonas syringae pv. theae</name>
    <dbReference type="NCBI Taxonomy" id="103985"/>
    <lineage>
        <taxon>Bacteria</taxon>
        <taxon>Pseudomonadati</taxon>
        <taxon>Pseudomonadota</taxon>
        <taxon>Gammaproteobacteria</taxon>
        <taxon>Pseudomonadales</taxon>
        <taxon>Pseudomonadaceae</taxon>
        <taxon>Pseudomonas</taxon>
        <taxon>Pseudomonas syringae</taxon>
    </lineage>
</organism>
<dbReference type="EMBL" id="RBTL01000242">
    <property type="protein sequence ID" value="RMT63809.1"/>
    <property type="molecule type" value="Genomic_DNA"/>
</dbReference>
<comment type="caution">
    <text evidence="1">The sequence shown here is derived from an EMBL/GenBank/DDBJ whole genome shotgun (WGS) entry which is preliminary data.</text>
</comment>
<proteinExistence type="predicted"/>
<sequence length="50" mass="6025">MLSEISEYIDSSLSRSPMRLWHQSRMKYMEGLKPQQMSDWLYKSLLMLQA</sequence>
<evidence type="ECO:0000313" key="1">
    <source>
        <dbReference type="EMBL" id="RMT63809.1"/>
    </source>
</evidence>
<protein>
    <submittedName>
        <fullName evidence="1">Uncharacterized protein</fullName>
    </submittedName>
</protein>
<evidence type="ECO:0000313" key="2">
    <source>
        <dbReference type="Proteomes" id="UP000282636"/>
    </source>
</evidence>
<gene>
    <name evidence="1" type="ORF">ALP44_02252</name>
</gene>
<dbReference type="AlphaFoldDB" id="A0A3M5MUK9"/>